<accession>A0ABQ3W049</accession>
<feature type="transmembrane region" description="Helical" evidence="11">
    <location>
        <begin position="114"/>
        <end position="132"/>
    </location>
</feature>
<comment type="similarity">
    <text evidence="2">Belongs to the monovalent cation:proton antiporter 2 (CPA2) transporter (TC 2.A.37) family.</text>
</comment>
<dbReference type="EMBL" id="BNJR01000016">
    <property type="protein sequence ID" value="GHP14538.1"/>
    <property type="molecule type" value="Genomic_DNA"/>
</dbReference>
<evidence type="ECO:0000256" key="2">
    <source>
        <dbReference type="ARBA" id="ARBA00005551"/>
    </source>
</evidence>
<evidence type="ECO:0000256" key="1">
    <source>
        <dbReference type="ARBA" id="ARBA00004141"/>
    </source>
</evidence>
<comment type="subcellular location">
    <subcellularLocation>
        <location evidence="1">Membrane</location>
        <topology evidence="1">Multi-pass membrane protein</topology>
    </subcellularLocation>
</comment>
<protein>
    <recommendedName>
        <fullName evidence="12">Cation/H+ exchanger transmembrane domain-containing protein</fullName>
    </recommendedName>
</protein>
<evidence type="ECO:0000256" key="5">
    <source>
        <dbReference type="ARBA" id="ARBA00022692"/>
    </source>
</evidence>
<dbReference type="InterPro" id="IPR038770">
    <property type="entry name" value="Na+/solute_symporter_sf"/>
</dbReference>
<evidence type="ECO:0000256" key="10">
    <source>
        <dbReference type="ARBA" id="ARBA00023201"/>
    </source>
</evidence>
<feature type="domain" description="Cation/H+ exchanger transmembrane" evidence="12">
    <location>
        <begin position="11"/>
        <end position="210"/>
    </location>
</feature>
<evidence type="ECO:0000256" key="4">
    <source>
        <dbReference type="ARBA" id="ARBA00022449"/>
    </source>
</evidence>
<evidence type="ECO:0000256" key="8">
    <source>
        <dbReference type="ARBA" id="ARBA00023065"/>
    </source>
</evidence>
<keyword evidence="14" id="KW-1185">Reference proteome</keyword>
<feature type="transmembrane region" description="Helical" evidence="11">
    <location>
        <begin position="144"/>
        <end position="166"/>
    </location>
</feature>
<evidence type="ECO:0000256" key="7">
    <source>
        <dbReference type="ARBA" id="ARBA00023053"/>
    </source>
</evidence>
<reference evidence="13 14" key="1">
    <citation type="journal article" date="2021" name="Int. J. Syst. Evol. Microbiol.">
        <title>Lentilactobacillus fungorum sp. nov., isolated from spent mushroom substrates.</title>
        <authorList>
            <person name="Tohno M."/>
            <person name="Tanizawa Y."/>
            <person name="Kojima Y."/>
            <person name="Sakamoto M."/>
            <person name="Ohkuma M."/>
            <person name="Kobayashi H."/>
        </authorList>
    </citation>
    <scope>NUCLEOTIDE SEQUENCE [LARGE SCALE GENOMIC DNA]</scope>
    <source>
        <strain evidence="13 14">YK48G</strain>
    </source>
</reference>
<comment type="caution">
    <text evidence="13">The sequence shown here is derived from an EMBL/GenBank/DDBJ whole genome shotgun (WGS) entry which is preliminary data.</text>
</comment>
<evidence type="ECO:0000313" key="13">
    <source>
        <dbReference type="EMBL" id="GHP14538.1"/>
    </source>
</evidence>
<evidence type="ECO:0000256" key="6">
    <source>
        <dbReference type="ARBA" id="ARBA00022989"/>
    </source>
</evidence>
<evidence type="ECO:0000256" key="3">
    <source>
        <dbReference type="ARBA" id="ARBA00022448"/>
    </source>
</evidence>
<feature type="transmembrane region" description="Helical" evidence="11">
    <location>
        <begin position="83"/>
        <end position="102"/>
    </location>
</feature>
<keyword evidence="7" id="KW-0915">Sodium</keyword>
<proteinExistence type="inferred from homology"/>
<keyword evidence="10" id="KW-0739">Sodium transport</keyword>
<dbReference type="PANTHER" id="PTHR43562">
    <property type="entry name" value="NAPA-TYPE SODIUM/HYDROGEN ANTIPORTER"/>
    <property type="match status" value="1"/>
</dbReference>
<keyword evidence="9 11" id="KW-0472">Membrane</keyword>
<sequence>MGFIGQIALILIATLFAAAISQRLGMPAVIGQLVAGVILGPGIFDVLQNTHLMQAGSEIGVIILMFIAGIESDLDLLKKYFKPAISVAAIGVLFPMIIFYGYGELMGQGFERSIFWGVIFAATSVSISVEVLREFKKLNTKEGATILGAAVVDDIIAVILLSIFVSSFGVGETQGPNLLVATIFQLLYFLGVVILVKWVAPVILRFAERIPFTARLRLPRYFFVSRWLGWPM</sequence>
<dbReference type="Proteomes" id="UP000604765">
    <property type="component" value="Unassembled WGS sequence"/>
</dbReference>
<keyword evidence="4" id="KW-0050">Antiport</keyword>
<evidence type="ECO:0000256" key="11">
    <source>
        <dbReference type="SAM" id="Phobius"/>
    </source>
</evidence>
<dbReference type="PANTHER" id="PTHR43562:SF3">
    <property type="entry name" value="SODIUM ION_PROTON EXCHANGER (EUROFUNG)"/>
    <property type="match status" value="1"/>
</dbReference>
<evidence type="ECO:0000256" key="9">
    <source>
        <dbReference type="ARBA" id="ARBA00023136"/>
    </source>
</evidence>
<keyword evidence="5 11" id="KW-0812">Transmembrane</keyword>
<keyword evidence="6 11" id="KW-1133">Transmembrane helix</keyword>
<organism evidence="13 14">
    <name type="scientific">Lentilactobacillus fungorum</name>
    <dbReference type="NCBI Taxonomy" id="2201250"/>
    <lineage>
        <taxon>Bacteria</taxon>
        <taxon>Bacillati</taxon>
        <taxon>Bacillota</taxon>
        <taxon>Bacilli</taxon>
        <taxon>Lactobacillales</taxon>
        <taxon>Lactobacillaceae</taxon>
        <taxon>Lentilactobacillus</taxon>
    </lineage>
</organism>
<dbReference type="Pfam" id="PF00999">
    <property type="entry name" value="Na_H_Exchanger"/>
    <property type="match status" value="1"/>
</dbReference>
<evidence type="ECO:0000313" key="14">
    <source>
        <dbReference type="Proteomes" id="UP000604765"/>
    </source>
</evidence>
<feature type="transmembrane region" description="Helical" evidence="11">
    <location>
        <begin position="52"/>
        <end position="71"/>
    </location>
</feature>
<gene>
    <name evidence="13" type="ORF">YK48G_19630</name>
</gene>
<keyword evidence="8" id="KW-0406">Ion transport</keyword>
<name>A0ABQ3W049_9LACO</name>
<keyword evidence="3" id="KW-0813">Transport</keyword>
<feature type="transmembrane region" description="Helical" evidence="11">
    <location>
        <begin position="186"/>
        <end position="207"/>
    </location>
</feature>
<dbReference type="Gene3D" id="1.20.1530.20">
    <property type="match status" value="1"/>
</dbReference>
<evidence type="ECO:0000259" key="12">
    <source>
        <dbReference type="Pfam" id="PF00999"/>
    </source>
</evidence>
<dbReference type="InterPro" id="IPR006153">
    <property type="entry name" value="Cation/H_exchanger_TM"/>
</dbReference>